<evidence type="ECO:0000313" key="3">
    <source>
        <dbReference type="Proteomes" id="UP000230935"/>
    </source>
</evidence>
<reference evidence="3" key="1">
    <citation type="submission" date="2017-09" db="EMBL/GenBank/DDBJ databases">
        <title>Depth-based differentiation of microbial function through sediment-hosted aquifers and enrichment of novel symbionts in the deep terrestrial subsurface.</title>
        <authorList>
            <person name="Probst A.J."/>
            <person name="Ladd B."/>
            <person name="Jarett J.K."/>
            <person name="Geller-Mcgrath D.E."/>
            <person name="Sieber C.M.K."/>
            <person name="Emerson J.B."/>
            <person name="Anantharaman K."/>
            <person name="Thomas B.C."/>
            <person name="Malmstrom R."/>
            <person name="Stieglmeier M."/>
            <person name="Klingl A."/>
            <person name="Woyke T."/>
            <person name="Ryan C.M."/>
            <person name="Banfield J.F."/>
        </authorList>
    </citation>
    <scope>NUCLEOTIDE SEQUENCE [LARGE SCALE GENOMIC DNA]</scope>
</reference>
<sequence>MSSYGITKKVNYNFKEAIDKTIDALKSQGFGILTDIDVTRTLKEKLDVKFNNYRILGACNPPRAHKALQIEEEVGLLLPCNVIVYQNDEGVFVSALNPKVAFSLVDNQKLEPIALEVEKIMKKVIEGL</sequence>
<dbReference type="InterPro" id="IPR005180">
    <property type="entry name" value="DUF302"/>
</dbReference>
<proteinExistence type="predicted"/>
<organism evidence="2 3">
    <name type="scientific">Candidatus Buchananbacteria bacterium CG10_big_fil_rev_8_21_14_0_10_42_9</name>
    <dbReference type="NCBI Taxonomy" id="1974526"/>
    <lineage>
        <taxon>Bacteria</taxon>
        <taxon>Candidatus Buchananiibacteriota</taxon>
    </lineage>
</organism>
<dbReference type="Gene3D" id="3.30.310.70">
    <property type="entry name" value="TT1751-like domain"/>
    <property type="match status" value="1"/>
</dbReference>
<dbReference type="AlphaFoldDB" id="A0A2H0W007"/>
<comment type="caution">
    <text evidence="2">The sequence shown here is derived from an EMBL/GenBank/DDBJ whole genome shotgun (WGS) entry which is preliminary data.</text>
</comment>
<gene>
    <name evidence="2" type="ORF">COT81_05140</name>
</gene>
<feature type="domain" description="DUF302" evidence="1">
    <location>
        <begin position="36"/>
        <end position="98"/>
    </location>
</feature>
<dbReference type="InterPro" id="IPR035923">
    <property type="entry name" value="TT1751-like_sf"/>
</dbReference>
<dbReference type="PANTHER" id="PTHR38342:SF1">
    <property type="entry name" value="SLR5037 PROTEIN"/>
    <property type="match status" value="1"/>
</dbReference>
<dbReference type="PIRSF" id="PIRSF021774">
    <property type="entry name" value="UCP021774"/>
    <property type="match status" value="1"/>
</dbReference>
<dbReference type="InterPro" id="IPR016796">
    <property type="entry name" value="UCP021774"/>
</dbReference>
<accession>A0A2H0W007</accession>
<dbReference type="Proteomes" id="UP000230935">
    <property type="component" value="Unassembled WGS sequence"/>
</dbReference>
<dbReference type="EMBL" id="PEZZ01000042">
    <property type="protein sequence ID" value="PIS04678.1"/>
    <property type="molecule type" value="Genomic_DNA"/>
</dbReference>
<dbReference type="SUPFAM" id="SSF103247">
    <property type="entry name" value="TT1751-like"/>
    <property type="match status" value="1"/>
</dbReference>
<dbReference type="Pfam" id="PF03625">
    <property type="entry name" value="DUF302"/>
    <property type="match status" value="1"/>
</dbReference>
<protein>
    <recommendedName>
        <fullName evidence="1">DUF302 domain-containing protein</fullName>
    </recommendedName>
</protein>
<dbReference type="CDD" id="cd14797">
    <property type="entry name" value="DUF302"/>
    <property type="match status" value="1"/>
</dbReference>
<dbReference type="PANTHER" id="PTHR38342">
    <property type="entry name" value="SLR5037 PROTEIN"/>
    <property type="match status" value="1"/>
</dbReference>
<evidence type="ECO:0000259" key="1">
    <source>
        <dbReference type="Pfam" id="PF03625"/>
    </source>
</evidence>
<evidence type="ECO:0000313" key="2">
    <source>
        <dbReference type="EMBL" id="PIS04678.1"/>
    </source>
</evidence>
<name>A0A2H0W007_9BACT</name>